<evidence type="ECO:0000256" key="1">
    <source>
        <dbReference type="SAM" id="MobiDB-lite"/>
    </source>
</evidence>
<keyword evidence="4" id="KW-1185">Reference proteome</keyword>
<dbReference type="AlphaFoldDB" id="A0A316AU17"/>
<evidence type="ECO:0000313" key="3">
    <source>
        <dbReference type="EMBL" id="PWJ60170.1"/>
    </source>
</evidence>
<name>A0A316AU17_9BACT</name>
<protein>
    <recommendedName>
        <fullName evidence="2">Outer membrane protein beta-barrel domain-containing protein</fullName>
    </recommendedName>
</protein>
<evidence type="ECO:0000259" key="2">
    <source>
        <dbReference type="Pfam" id="PF13568"/>
    </source>
</evidence>
<proteinExistence type="predicted"/>
<feature type="compositionally biased region" description="Acidic residues" evidence="1">
    <location>
        <begin position="125"/>
        <end position="135"/>
    </location>
</feature>
<comment type="caution">
    <text evidence="3">The sequence shown here is derived from an EMBL/GenBank/DDBJ whole genome shotgun (WGS) entry which is preliminary data.</text>
</comment>
<gene>
    <name evidence="3" type="ORF">CLV98_101347</name>
</gene>
<dbReference type="InterPro" id="IPR025665">
    <property type="entry name" value="Beta-barrel_OMP_2"/>
</dbReference>
<accession>A0A316AU17</accession>
<feature type="region of interest" description="Disordered" evidence="1">
    <location>
        <begin position="120"/>
        <end position="153"/>
    </location>
</feature>
<dbReference type="RefSeq" id="WP_109672274.1">
    <property type="nucleotide sequence ID" value="NZ_QGDT01000001.1"/>
</dbReference>
<organism evidence="3 4">
    <name type="scientific">Dyadobacter jejuensis</name>
    <dbReference type="NCBI Taxonomy" id="1082580"/>
    <lineage>
        <taxon>Bacteria</taxon>
        <taxon>Pseudomonadati</taxon>
        <taxon>Bacteroidota</taxon>
        <taxon>Cytophagia</taxon>
        <taxon>Cytophagales</taxon>
        <taxon>Spirosomataceae</taxon>
        <taxon>Dyadobacter</taxon>
    </lineage>
</organism>
<feature type="domain" description="Outer membrane protein beta-barrel" evidence="2">
    <location>
        <begin position="184"/>
        <end position="337"/>
    </location>
</feature>
<dbReference type="Pfam" id="PF13568">
    <property type="entry name" value="OMP_b-brl_2"/>
    <property type="match status" value="1"/>
</dbReference>
<evidence type="ECO:0000313" key="4">
    <source>
        <dbReference type="Proteomes" id="UP000245880"/>
    </source>
</evidence>
<reference evidence="3 4" key="1">
    <citation type="submission" date="2018-03" db="EMBL/GenBank/DDBJ databases">
        <title>Genomic Encyclopedia of Archaeal and Bacterial Type Strains, Phase II (KMG-II): from individual species to whole genera.</title>
        <authorList>
            <person name="Goeker M."/>
        </authorList>
    </citation>
    <scope>NUCLEOTIDE SEQUENCE [LARGE SCALE GENOMIC DNA]</scope>
    <source>
        <strain evidence="3 4">DSM 100346</strain>
    </source>
</reference>
<dbReference type="EMBL" id="QGDT01000001">
    <property type="protein sequence ID" value="PWJ60170.1"/>
    <property type="molecule type" value="Genomic_DNA"/>
</dbReference>
<sequence length="358" mass="40456">MKKLPVILIGMLLLICGLVRSEAHPATSVQTAWKDSIVISIGNKTRLVIVGENQKELEKLLQYDINALLRDLKIRLDSSQLGTTLIVENFDGERYQYIKEGEAHESVRIDINGIHVQTDRVVHEDNEDEEDDDEGEGKKHTHKFYRNSKGSSPRKGFDLSFGFNTYVQNEATPGYVKSDYDLRPFGSRYVKLGYVASGTIVRGEHAKLFLDLGADFSWNNLMFEGDNTVQKGNERIQFVPVTDSNGATLDLKKSKLVLPYVNLSLMPTISFSKTLISYISAGVYGGYRIGGYTKVRQEGSKDIQKERSDFYVNDLRYGIGAELGIRNFVNLFVQYDLNEVYRTNHGPSVRMINFGIKL</sequence>
<dbReference type="Proteomes" id="UP000245880">
    <property type="component" value="Unassembled WGS sequence"/>
</dbReference>
<dbReference type="OrthoDB" id="891525at2"/>